<keyword evidence="2" id="KW-0238">DNA-binding</keyword>
<dbReference type="HOGENOM" id="CLU_037628_6_2_12"/>
<dbReference type="PRINTS" id="PR00036">
    <property type="entry name" value="HTHLACI"/>
</dbReference>
<dbReference type="RefSeq" id="WP_014270112.1">
    <property type="nucleotide sequence ID" value="NC_016633.1"/>
</dbReference>
<dbReference type="GO" id="GO:0003700">
    <property type="term" value="F:DNA-binding transcription factor activity"/>
    <property type="evidence" value="ECO:0007669"/>
    <property type="project" value="TreeGrafter"/>
</dbReference>
<dbReference type="Pfam" id="PF13377">
    <property type="entry name" value="Peripla_BP_3"/>
    <property type="match status" value="1"/>
</dbReference>
<evidence type="ECO:0000313" key="5">
    <source>
        <dbReference type="EMBL" id="AEV29264.1"/>
    </source>
</evidence>
<dbReference type="InterPro" id="IPR010982">
    <property type="entry name" value="Lambda_DNA-bd_dom_sf"/>
</dbReference>
<protein>
    <submittedName>
        <fullName evidence="5">Transcriptional regulator</fullName>
    </submittedName>
</protein>
<dbReference type="InterPro" id="IPR046335">
    <property type="entry name" value="LacI/GalR-like_sensor"/>
</dbReference>
<dbReference type="SMART" id="SM00354">
    <property type="entry name" value="HTH_LACI"/>
    <property type="match status" value="1"/>
</dbReference>
<proteinExistence type="predicted"/>
<dbReference type="KEGG" id="sgp:SpiGrapes_1453"/>
<dbReference type="CDD" id="cd01392">
    <property type="entry name" value="HTH_LacI"/>
    <property type="match status" value="1"/>
</dbReference>
<evidence type="ECO:0000256" key="2">
    <source>
        <dbReference type="ARBA" id="ARBA00023125"/>
    </source>
</evidence>
<gene>
    <name evidence="5" type="ordered locus">SpiGrapes_1453</name>
</gene>
<feature type="domain" description="HTH lacI-type" evidence="4">
    <location>
        <begin position="6"/>
        <end position="60"/>
    </location>
</feature>
<dbReference type="SUPFAM" id="SSF53822">
    <property type="entry name" value="Periplasmic binding protein-like I"/>
    <property type="match status" value="1"/>
</dbReference>
<dbReference type="AlphaFoldDB" id="G8QV28"/>
<dbReference type="OrthoDB" id="305766at2"/>
<sequence>MQSKQPTIYDVAKLAQVSPATVSRVLNQPSMVAPDKKARILSAIEILQFVPKADAVAFARQQFKKIGVVAPFFTETSFMERLKGIASVLTGQHYELVIYAVQSIEDLQGYIDMLIGSKRVDGLILLCLSLSDAMVTKLKNSGLPVCFVETDVQGFDSVVIKNIEGGSLVAEFLFANGYRIPGFVGEASRRPYAAHSTEERLGGYASYFASKGISLKMEHVWTGDNVAKASNAGIMKILDRPNRPDCLFASSDTLAIRILKCAVQLGITVPDELGVVGFDDIEMAEFVNLTTVNQSLEESGVLAAETILWRIKEPGKPPKKNTIELTLHQRNSTEIL</sequence>
<dbReference type="PANTHER" id="PTHR30146:SF109">
    <property type="entry name" value="HTH-TYPE TRANSCRIPTIONAL REGULATOR GALS"/>
    <property type="match status" value="1"/>
</dbReference>
<keyword evidence="1" id="KW-0805">Transcription regulation</keyword>
<name>G8QV28_SPHPG</name>
<dbReference type="Pfam" id="PF00356">
    <property type="entry name" value="LacI"/>
    <property type="match status" value="1"/>
</dbReference>
<evidence type="ECO:0000256" key="3">
    <source>
        <dbReference type="ARBA" id="ARBA00023163"/>
    </source>
</evidence>
<dbReference type="Proteomes" id="UP000005632">
    <property type="component" value="Chromosome"/>
</dbReference>
<evidence type="ECO:0000256" key="1">
    <source>
        <dbReference type="ARBA" id="ARBA00023015"/>
    </source>
</evidence>
<dbReference type="SUPFAM" id="SSF47413">
    <property type="entry name" value="lambda repressor-like DNA-binding domains"/>
    <property type="match status" value="1"/>
</dbReference>
<dbReference type="InterPro" id="IPR028082">
    <property type="entry name" value="Peripla_BP_I"/>
</dbReference>
<dbReference type="PANTHER" id="PTHR30146">
    <property type="entry name" value="LACI-RELATED TRANSCRIPTIONAL REPRESSOR"/>
    <property type="match status" value="1"/>
</dbReference>
<dbReference type="EMBL" id="CP003155">
    <property type="protein sequence ID" value="AEV29264.1"/>
    <property type="molecule type" value="Genomic_DNA"/>
</dbReference>
<dbReference type="STRING" id="158190.SpiGrapes_1453"/>
<dbReference type="Gene3D" id="1.10.260.40">
    <property type="entry name" value="lambda repressor-like DNA-binding domains"/>
    <property type="match status" value="1"/>
</dbReference>
<dbReference type="InterPro" id="IPR000843">
    <property type="entry name" value="HTH_LacI"/>
</dbReference>
<reference evidence="5 6" key="1">
    <citation type="submission" date="2011-11" db="EMBL/GenBank/DDBJ databases">
        <title>Complete sequence of Spirochaeta sp. grapes.</title>
        <authorList>
            <consortium name="US DOE Joint Genome Institute"/>
            <person name="Lucas S."/>
            <person name="Han J."/>
            <person name="Lapidus A."/>
            <person name="Cheng J.-F."/>
            <person name="Goodwin L."/>
            <person name="Pitluck S."/>
            <person name="Peters L."/>
            <person name="Ovchinnikova G."/>
            <person name="Munk A.C."/>
            <person name="Detter J.C."/>
            <person name="Han C."/>
            <person name="Tapia R."/>
            <person name="Land M."/>
            <person name="Hauser L."/>
            <person name="Kyrpides N."/>
            <person name="Ivanova N."/>
            <person name="Pagani I."/>
            <person name="Ritalahtilisa K."/>
            <person name="Loeffler F."/>
            <person name="Woyke T."/>
        </authorList>
    </citation>
    <scope>NUCLEOTIDE SEQUENCE [LARGE SCALE GENOMIC DNA]</scope>
    <source>
        <strain evidence="6">ATCC BAA-1885 / DSM 22778 / Grapes</strain>
    </source>
</reference>
<keyword evidence="3" id="KW-0804">Transcription</keyword>
<dbReference type="Gene3D" id="3.40.50.2300">
    <property type="match status" value="2"/>
</dbReference>
<dbReference type="GO" id="GO:0000976">
    <property type="term" value="F:transcription cis-regulatory region binding"/>
    <property type="evidence" value="ECO:0007669"/>
    <property type="project" value="TreeGrafter"/>
</dbReference>
<accession>G8QV28</accession>
<evidence type="ECO:0000313" key="6">
    <source>
        <dbReference type="Proteomes" id="UP000005632"/>
    </source>
</evidence>
<dbReference type="eggNOG" id="COG1609">
    <property type="taxonomic scope" value="Bacteria"/>
</dbReference>
<organism evidence="5 6">
    <name type="scientific">Sphaerochaeta pleomorpha (strain ATCC BAA-1885 / DSM 22778 / Grapes)</name>
    <dbReference type="NCBI Taxonomy" id="158190"/>
    <lineage>
        <taxon>Bacteria</taxon>
        <taxon>Pseudomonadati</taxon>
        <taxon>Spirochaetota</taxon>
        <taxon>Spirochaetia</taxon>
        <taxon>Spirochaetales</taxon>
        <taxon>Sphaerochaetaceae</taxon>
        <taxon>Sphaerochaeta</taxon>
    </lineage>
</organism>
<evidence type="ECO:0000259" key="4">
    <source>
        <dbReference type="PROSITE" id="PS50932"/>
    </source>
</evidence>
<dbReference type="PROSITE" id="PS50932">
    <property type="entry name" value="HTH_LACI_2"/>
    <property type="match status" value="1"/>
</dbReference>
<keyword evidence="6" id="KW-1185">Reference proteome</keyword>
<dbReference type="CDD" id="cd06267">
    <property type="entry name" value="PBP1_LacI_sugar_binding-like"/>
    <property type="match status" value="1"/>
</dbReference>
<dbReference type="PROSITE" id="PS00356">
    <property type="entry name" value="HTH_LACI_1"/>
    <property type="match status" value="1"/>
</dbReference>